<dbReference type="InterPro" id="IPR036942">
    <property type="entry name" value="Beta-barrel_TonB_sf"/>
</dbReference>
<sequence length="607" mass="68852">MSKIFLLLAVFGCASFSVMAQNDPLLQLDVIEISDFQLKNNSKSQQVSVFNDSVIEKNRSSLTQLLHYNSVIYFKENGLGMVSSPSFRGTTAQQTAVIWNGININSQFNGQTDFNTFNTAGFNQISVRSGGGSAIYGSSAIGGSVHLNNTLKFGNFFKNKLQLRYGSFNTYEGNYKVEVATKNFSVEGGISRISSDNDYPFPNSERKNTNGNFYNINLFANVAYRINECHTLKLYSQTFDSERHFSGAIGVISRNKYQDLNLRNMLEWIASGEKFSSKIKLVHLSEKYKYFEDFSLNNFTFGEAKTGLIRHDFVFNLNENMQVNSLLEYNQTKGFGSSITETTRKTGVAALLFKHEISQFFSYETAIRKEMTQAYESPVLFSAGAIVNPLDFYQIKLNFSKNFRVPTFNDLYWEGSGNATLLPESSIQGEIGNQFTLRNLQFTVTAFYNDIKDMLRWTPGTGGFWFPNNVANVKTYGAEAILGYQKKFGNHEISANATYAYTKAIDEKIDKQLVYVPYHKATVSGSYAFKNFSGFFQYLGNGEVFTSSDNVVVLNSYNLFNVGLDYQFYKKYHLGFAVYNVFDEYYQSTLNRPMPGINYHFTFTFNI</sequence>
<keyword evidence="5 12" id="KW-0732">Signal</keyword>
<evidence type="ECO:0000259" key="13">
    <source>
        <dbReference type="Pfam" id="PF00593"/>
    </source>
</evidence>
<organism evidence="15 16">
    <name type="scientific">Flavobacterium ichthyis</name>
    <dbReference type="NCBI Taxonomy" id="2698827"/>
    <lineage>
        <taxon>Bacteria</taxon>
        <taxon>Pseudomonadati</taxon>
        <taxon>Bacteroidota</taxon>
        <taxon>Flavobacteriia</taxon>
        <taxon>Flavobacteriales</taxon>
        <taxon>Flavobacteriaceae</taxon>
        <taxon>Flavobacterium</taxon>
    </lineage>
</organism>
<dbReference type="Gene3D" id="2.170.130.10">
    <property type="entry name" value="TonB-dependent receptor, plug domain"/>
    <property type="match status" value="1"/>
</dbReference>
<dbReference type="SUPFAM" id="SSF56935">
    <property type="entry name" value="Porins"/>
    <property type="match status" value="1"/>
</dbReference>
<proteinExistence type="inferred from homology"/>
<evidence type="ECO:0000256" key="2">
    <source>
        <dbReference type="ARBA" id="ARBA00022448"/>
    </source>
</evidence>
<keyword evidence="16" id="KW-1185">Reference proteome</keyword>
<dbReference type="InterPro" id="IPR039426">
    <property type="entry name" value="TonB-dep_rcpt-like"/>
</dbReference>
<keyword evidence="8 15" id="KW-0675">Receptor</keyword>
<evidence type="ECO:0000256" key="6">
    <source>
        <dbReference type="ARBA" id="ARBA00023077"/>
    </source>
</evidence>
<evidence type="ECO:0000256" key="7">
    <source>
        <dbReference type="ARBA" id="ARBA00023136"/>
    </source>
</evidence>
<evidence type="ECO:0000256" key="1">
    <source>
        <dbReference type="ARBA" id="ARBA00004571"/>
    </source>
</evidence>
<evidence type="ECO:0000256" key="9">
    <source>
        <dbReference type="ARBA" id="ARBA00023237"/>
    </source>
</evidence>
<dbReference type="InterPro" id="IPR012910">
    <property type="entry name" value="Plug_dom"/>
</dbReference>
<protein>
    <submittedName>
        <fullName evidence="15">TonB-dependent receptor</fullName>
    </submittedName>
</protein>
<evidence type="ECO:0000256" key="3">
    <source>
        <dbReference type="ARBA" id="ARBA00022452"/>
    </source>
</evidence>
<comment type="subcellular location">
    <subcellularLocation>
        <location evidence="1 10">Cell outer membrane</location>
        <topology evidence="1 10">Multi-pass membrane protein</topology>
    </subcellularLocation>
</comment>
<evidence type="ECO:0000256" key="4">
    <source>
        <dbReference type="ARBA" id="ARBA00022692"/>
    </source>
</evidence>
<gene>
    <name evidence="15" type="ORF">GV828_12570</name>
</gene>
<dbReference type="EMBL" id="JAABLM010000020">
    <property type="protein sequence ID" value="NBL66034.1"/>
    <property type="molecule type" value="Genomic_DNA"/>
</dbReference>
<dbReference type="PANTHER" id="PTHR30069">
    <property type="entry name" value="TONB-DEPENDENT OUTER MEMBRANE RECEPTOR"/>
    <property type="match status" value="1"/>
</dbReference>
<dbReference type="Gene3D" id="2.40.170.20">
    <property type="entry name" value="TonB-dependent receptor, beta-barrel domain"/>
    <property type="match status" value="1"/>
</dbReference>
<feature type="chain" id="PRO_5047110959" evidence="12">
    <location>
        <begin position="21"/>
        <end position="607"/>
    </location>
</feature>
<keyword evidence="4 10" id="KW-0812">Transmembrane</keyword>
<accession>A0ABW9ZE55</accession>
<dbReference type="PROSITE" id="PS52016">
    <property type="entry name" value="TONB_DEPENDENT_REC_3"/>
    <property type="match status" value="1"/>
</dbReference>
<evidence type="ECO:0000256" key="11">
    <source>
        <dbReference type="RuleBase" id="RU003357"/>
    </source>
</evidence>
<keyword evidence="3 10" id="KW-1134">Transmembrane beta strand</keyword>
<reference evidence="16" key="1">
    <citation type="submission" date="2020-01" db="EMBL/GenBank/DDBJ databases">
        <title>Sphingomonas sp. strain CSW-10.</title>
        <authorList>
            <person name="Chen W.-M."/>
        </authorList>
    </citation>
    <scope>NUCLEOTIDE SEQUENCE [LARGE SCALE GENOMIC DNA]</scope>
    <source>
        <strain evidence="16">NST-5</strain>
    </source>
</reference>
<dbReference type="Pfam" id="PF07715">
    <property type="entry name" value="Plug"/>
    <property type="match status" value="1"/>
</dbReference>
<keyword evidence="9 10" id="KW-0998">Cell outer membrane</keyword>
<keyword evidence="7 10" id="KW-0472">Membrane</keyword>
<evidence type="ECO:0000313" key="15">
    <source>
        <dbReference type="EMBL" id="NBL66034.1"/>
    </source>
</evidence>
<comment type="similarity">
    <text evidence="10 11">Belongs to the TonB-dependent receptor family.</text>
</comment>
<keyword evidence="2 10" id="KW-0813">Transport</keyword>
<dbReference type="InterPro" id="IPR037066">
    <property type="entry name" value="Plug_dom_sf"/>
</dbReference>
<dbReference type="InterPro" id="IPR000531">
    <property type="entry name" value="Beta-barrel_TonB"/>
</dbReference>
<evidence type="ECO:0000256" key="12">
    <source>
        <dbReference type="SAM" id="SignalP"/>
    </source>
</evidence>
<feature type="signal peptide" evidence="12">
    <location>
        <begin position="1"/>
        <end position="20"/>
    </location>
</feature>
<evidence type="ECO:0000256" key="10">
    <source>
        <dbReference type="PROSITE-ProRule" id="PRU01360"/>
    </source>
</evidence>
<keyword evidence="6 11" id="KW-0798">TonB box</keyword>
<dbReference type="Proteomes" id="UP000798602">
    <property type="component" value="Unassembled WGS sequence"/>
</dbReference>
<name>A0ABW9ZE55_9FLAO</name>
<feature type="domain" description="TonB-dependent receptor plug" evidence="14">
    <location>
        <begin position="42"/>
        <end position="143"/>
    </location>
</feature>
<feature type="domain" description="TonB-dependent receptor-like beta-barrel" evidence="13">
    <location>
        <begin position="163"/>
        <end position="581"/>
    </location>
</feature>
<comment type="caution">
    <text evidence="15">The sequence shown here is derived from an EMBL/GenBank/DDBJ whole genome shotgun (WGS) entry which is preliminary data.</text>
</comment>
<evidence type="ECO:0000313" key="16">
    <source>
        <dbReference type="Proteomes" id="UP000798602"/>
    </source>
</evidence>
<dbReference type="RefSeq" id="WP_166537851.1">
    <property type="nucleotide sequence ID" value="NZ_JAABLM010000020.1"/>
</dbReference>
<dbReference type="Pfam" id="PF00593">
    <property type="entry name" value="TonB_dep_Rec_b-barrel"/>
    <property type="match status" value="1"/>
</dbReference>
<evidence type="ECO:0000259" key="14">
    <source>
        <dbReference type="Pfam" id="PF07715"/>
    </source>
</evidence>
<evidence type="ECO:0000256" key="5">
    <source>
        <dbReference type="ARBA" id="ARBA00022729"/>
    </source>
</evidence>
<evidence type="ECO:0000256" key="8">
    <source>
        <dbReference type="ARBA" id="ARBA00023170"/>
    </source>
</evidence>
<dbReference type="PANTHER" id="PTHR30069:SF29">
    <property type="entry name" value="HEMOGLOBIN AND HEMOGLOBIN-HAPTOGLOBIN-BINDING PROTEIN 1-RELATED"/>
    <property type="match status" value="1"/>
</dbReference>